<dbReference type="RefSeq" id="WP_158371185.1">
    <property type="nucleotide sequence ID" value="NZ_JAOQJU010000020.1"/>
</dbReference>
<evidence type="ECO:0000259" key="2">
    <source>
        <dbReference type="PROSITE" id="PS51494"/>
    </source>
</evidence>
<keyword evidence="1" id="KW-0472">Membrane</keyword>
<reference evidence="3 4" key="1">
    <citation type="journal article" date="2021" name="ISME Commun">
        <title>Automated analysis of genomic sequences facilitates high-throughput and comprehensive description of bacteria.</title>
        <authorList>
            <person name="Hitch T.C.A."/>
        </authorList>
    </citation>
    <scope>NUCLEOTIDE SEQUENCE [LARGE SCALE GENOMIC DNA]</scope>
    <source>
        <strain evidence="3 4">Sanger_03</strain>
    </source>
</reference>
<evidence type="ECO:0000313" key="4">
    <source>
        <dbReference type="Proteomes" id="UP001652431"/>
    </source>
</evidence>
<protein>
    <submittedName>
        <fullName evidence="3">SpoIVB peptidase</fullName>
        <ecNumber evidence="3">3.4.21.116</ecNumber>
    </submittedName>
</protein>
<organism evidence="3 4">
    <name type="scientific">Dorea acetigenes</name>
    <dbReference type="NCBI Taxonomy" id="2981787"/>
    <lineage>
        <taxon>Bacteria</taxon>
        <taxon>Bacillati</taxon>
        <taxon>Bacillota</taxon>
        <taxon>Clostridia</taxon>
        <taxon>Lachnospirales</taxon>
        <taxon>Lachnospiraceae</taxon>
        <taxon>Dorea</taxon>
    </lineage>
</organism>
<dbReference type="InterPro" id="IPR036034">
    <property type="entry name" value="PDZ_sf"/>
</dbReference>
<keyword evidence="1" id="KW-0812">Transmembrane</keyword>
<dbReference type="EMBL" id="JAOQJU010000020">
    <property type="protein sequence ID" value="MCU6687476.1"/>
    <property type="molecule type" value="Genomic_DNA"/>
</dbReference>
<feature type="domain" description="Peptidase S55" evidence="2">
    <location>
        <begin position="127"/>
        <end position="354"/>
    </location>
</feature>
<dbReference type="EC" id="3.4.21.116" evidence="3"/>
<dbReference type="SUPFAM" id="SSF50156">
    <property type="entry name" value="PDZ domain-like"/>
    <property type="match status" value="1"/>
</dbReference>
<feature type="transmembrane region" description="Helical" evidence="1">
    <location>
        <begin position="9"/>
        <end position="27"/>
    </location>
</feature>
<dbReference type="SUPFAM" id="SSF50494">
    <property type="entry name" value="Trypsin-like serine proteases"/>
    <property type="match status" value="1"/>
</dbReference>
<keyword evidence="3" id="KW-0378">Hydrolase</keyword>
<keyword evidence="1" id="KW-1133">Transmembrane helix</keyword>
<name>A0ABT2RPY3_9FIRM</name>
<dbReference type="InterPro" id="IPR008763">
    <property type="entry name" value="Peptidase_S55"/>
</dbReference>
<evidence type="ECO:0000313" key="3">
    <source>
        <dbReference type="EMBL" id="MCU6687476.1"/>
    </source>
</evidence>
<dbReference type="Gene3D" id="2.30.42.10">
    <property type="match status" value="1"/>
</dbReference>
<dbReference type="NCBIfam" id="TIGR02860">
    <property type="entry name" value="spore_IV_B"/>
    <property type="match status" value="1"/>
</dbReference>
<proteinExistence type="predicted"/>
<comment type="caution">
    <text evidence="3">The sequence shown here is derived from an EMBL/GenBank/DDBJ whole genome shotgun (WGS) entry which is preliminary data.</text>
</comment>
<dbReference type="InterPro" id="IPR009003">
    <property type="entry name" value="Peptidase_S1_PA"/>
</dbReference>
<dbReference type="InterPro" id="IPR014219">
    <property type="entry name" value="SpoIVB"/>
</dbReference>
<sequence>MKRYWYKRILIMVLVFAVSVGGGYYLIQYKQETLNKEVSVNTSGTMVIPGGMPVGIYLETEGVLVLGTDKIKAEDGMEYEPAAHLVKEGDYIVGMDEEEIHNKTELIEMVDKLEDEDVVLKVKRHEQFIDIRIQAVKCSTDGYKLGIWVRDNAQGLGTITYLNADSTFGALGHGIHDVDTSELLDISGGTLYTTSIRDIQKGTDGVPGGMEGIIVYNNYNMLGTVTKNTEEGIYGTVERVEALFSGVDPVEVASAEEIREGEASIRCTVDGKLKEYKIRITNIDKNAKEANKALEIQVTDEELLDATGGIVQGMSGSPILQDGKLVGAVTHVFVNDPSRGYGIFAETMLKRSNE</sequence>
<dbReference type="GO" id="GO:0016787">
    <property type="term" value="F:hydrolase activity"/>
    <property type="evidence" value="ECO:0007669"/>
    <property type="project" value="UniProtKB-KW"/>
</dbReference>
<dbReference type="Pfam" id="PF05580">
    <property type="entry name" value="Peptidase_S55"/>
    <property type="match status" value="1"/>
</dbReference>
<keyword evidence="4" id="KW-1185">Reference proteome</keyword>
<dbReference type="Proteomes" id="UP001652431">
    <property type="component" value="Unassembled WGS sequence"/>
</dbReference>
<gene>
    <name evidence="3" type="primary">spoIVB</name>
    <name evidence="3" type="ORF">OCV99_13200</name>
</gene>
<accession>A0ABT2RPY3</accession>
<evidence type="ECO:0000256" key="1">
    <source>
        <dbReference type="SAM" id="Phobius"/>
    </source>
</evidence>
<dbReference type="PROSITE" id="PS51494">
    <property type="entry name" value="SPOIVB"/>
    <property type="match status" value="1"/>
</dbReference>